<dbReference type="RefSeq" id="WP_377262392.1">
    <property type="nucleotide sequence ID" value="NZ_JBHLUH010000100.1"/>
</dbReference>
<gene>
    <name evidence="2" type="ORF">ACFFIA_41240</name>
</gene>
<name>A0ABV6MH28_9ACTN</name>
<feature type="domain" description="CoA-binding" evidence="1">
    <location>
        <begin position="15"/>
        <end position="114"/>
    </location>
</feature>
<dbReference type="SMART" id="SM00881">
    <property type="entry name" value="CoA_binding"/>
    <property type="match status" value="1"/>
</dbReference>
<dbReference type="InterPro" id="IPR016102">
    <property type="entry name" value="Succinyl-CoA_synth-like"/>
</dbReference>
<dbReference type="Gene3D" id="3.40.50.261">
    <property type="entry name" value="Succinyl-CoA synthetase domains"/>
    <property type="match status" value="2"/>
</dbReference>
<dbReference type="Gene3D" id="3.30.1490.20">
    <property type="entry name" value="ATP-grasp fold, A domain"/>
    <property type="match status" value="1"/>
</dbReference>
<dbReference type="SUPFAM" id="SSF51735">
    <property type="entry name" value="NAD(P)-binding Rossmann-fold domains"/>
    <property type="match status" value="1"/>
</dbReference>
<accession>A0ABV6MH28</accession>
<comment type="caution">
    <text evidence="2">The sequence shown here is derived from an EMBL/GenBank/DDBJ whole genome shotgun (WGS) entry which is preliminary data.</text>
</comment>
<reference evidence="2 3" key="1">
    <citation type="submission" date="2024-09" db="EMBL/GenBank/DDBJ databases">
        <authorList>
            <person name="Sun Q."/>
            <person name="Mori K."/>
        </authorList>
    </citation>
    <scope>NUCLEOTIDE SEQUENCE [LARGE SCALE GENOMIC DNA]</scope>
    <source>
        <strain evidence="2 3">TBRC 3947</strain>
    </source>
</reference>
<dbReference type="GO" id="GO:0016874">
    <property type="term" value="F:ligase activity"/>
    <property type="evidence" value="ECO:0007669"/>
    <property type="project" value="UniProtKB-KW"/>
</dbReference>
<proteinExistence type="predicted"/>
<dbReference type="EMBL" id="JBHLUH010000100">
    <property type="protein sequence ID" value="MFC0534041.1"/>
    <property type="molecule type" value="Genomic_DNA"/>
</dbReference>
<dbReference type="PANTHER" id="PTHR42793">
    <property type="entry name" value="COA BINDING DOMAIN CONTAINING PROTEIN"/>
    <property type="match status" value="1"/>
</dbReference>
<evidence type="ECO:0000259" key="1">
    <source>
        <dbReference type="SMART" id="SM00881"/>
    </source>
</evidence>
<dbReference type="Gene3D" id="3.40.50.720">
    <property type="entry name" value="NAD(P)-binding Rossmann-like Domain"/>
    <property type="match status" value="1"/>
</dbReference>
<evidence type="ECO:0000313" key="2">
    <source>
        <dbReference type="EMBL" id="MFC0534041.1"/>
    </source>
</evidence>
<dbReference type="Gene3D" id="3.30.470.20">
    <property type="entry name" value="ATP-grasp fold, B domain"/>
    <property type="match status" value="1"/>
</dbReference>
<organism evidence="2 3">
    <name type="scientific">Phytohabitans kaempferiae</name>
    <dbReference type="NCBI Taxonomy" id="1620943"/>
    <lineage>
        <taxon>Bacteria</taxon>
        <taxon>Bacillati</taxon>
        <taxon>Actinomycetota</taxon>
        <taxon>Actinomycetes</taxon>
        <taxon>Micromonosporales</taxon>
        <taxon>Micromonosporaceae</taxon>
    </lineage>
</organism>
<protein>
    <submittedName>
        <fullName evidence="2">Acetate--CoA ligase family protein</fullName>
    </submittedName>
</protein>
<keyword evidence="3" id="KW-1185">Reference proteome</keyword>
<dbReference type="InterPro" id="IPR032875">
    <property type="entry name" value="Succ_CoA_lig_flav_dom"/>
</dbReference>
<sequence length="703" mass="72790">MRVGEKPARDRAATLTVPRSVAVVGASPPEGGSYYGSRLIANLVAANPAADIYPVNPRLAGGEILGHKVYARLDDLPAVPDMVVVGIGAGAVPAVLREAGALGVRSAVVITAHLGAEADRRAFDHELATIAAEHDMLVIGPNSVGVLNGNASINASFATGADGGALRPGDVAVVGQSGAVISYLLQAFRDRALGYSWLISTGNEAAQPMEGLFDLVVDDPDTNVILLFVEGSADGPRFRRAALRARAAGKAVVMLNAGRSEAGRHAVQSHTGRIAGTAAVMEAVAAESGILVVSSYQEMFDAALALSTQSVRRAAEPHGRRAAVLTTSGGNGTVTADWLSAQGWTLPPLPDGVRAELEEICGQDGLGNPVDVTGAFAQQDRLARMSLALAKDPTLDAIFIASGAGGPRSEGMTVKLAEVRPRIAQEMYVGWVGLDPASRVHLDRAGIAAYDEPARAVAAAEAGARIRNAQIDPDLPALLDAPLRRPGTPEVRTAGAALTELAEAGVSVVPMALTETLDGADAHADRLGYPVAVKLDAPDLNHKTESGGVILGLADAAAVREATARLRDIAERQGLTDARVLVQRMVRGVEVLVGLKYDDAFGLMLVLGVGGTRAELHTDAVGVLLPTTRAQLSRRLADHRVLGELLAGYRGDPPADREALLDVVEALARWAIGHAGVVLEADLNPVVVTPDGAFVVDARAVIA</sequence>
<dbReference type="SUPFAM" id="SSF52210">
    <property type="entry name" value="Succinyl-CoA synthetase domains"/>
    <property type="match status" value="2"/>
</dbReference>
<dbReference type="Proteomes" id="UP001589867">
    <property type="component" value="Unassembled WGS sequence"/>
</dbReference>
<dbReference type="SUPFAM" id="SSF56059">
    <property type="entry name" value="Glutathione synthetase ATP-binding domain-like"/>
    <property type="match status" value="1"/>
</dbReference>
<evidence type="ECO:0000313" key="3">
    <source>
        <dbReference type="Proteomes" id="UP001589867"/>
    </source>
</evidence>
<dbReference type="Pfam" id="PF13607">
    <property type="entry name" value="Succ_CoA_lig"/>
    <property type="match status" value="1"/>
</dbReference>
<dbReference type="InterPro" id="IPR003781">
    <property type="entry name" value="CoA-bd"/>
</dbReference>
<dbReference type="Pfam" id="PF13549">
    <property type="entry name" value="ATP-grasp_5"/>
    <property type="match status" value="1"/>
</dbReference>
<dbReference type="InterPro" id="IPR036291">
    <property type="entry name" value="NAD(P)-bd_dom_sf"/>
</dbReference>
<dbReference type="PANTHER" id="PTHR42793:SF1">
    <property type="entry name" value="PEPTIDYL-LYSINE N-ACETYLTRANSFERASE PATZ"/>
    <property type="match status" value="1"/>
</dbReference>
<keyword evidence="2" id="KW-0436">Ligase</keyword>
<dbReference type="InterPro" id="IPR013815">
    <property type="entry name" value="ATP_grasp_subdomain_1"/>
</dbReference>
<dbReference type="Pfam" id="PF13380">
    <property type="entry name" value="CoA_binding_2"/>
    <property type="match status" value="1"/>
</dbReference>